<evidence type="ECO:0000313" key="4">
    <source>
        <dbReference type="Proteomes" id="UP001234178"/>
    </source>
</evidence>
<reference evidence="3 4" key="1">
    <citation type="journal article" date="2023" name="Nucleic Acids Res.">
        <title>The hologenome of Daphnia magna reveals possible DNA methylation and microbiome-mediated evolution of the host genome.</title>
        <authorList>
            <person name="Chaturvedi A."/>
            <person name="Li X."/>
            <person name="Dhandapani V."/>
            <person name="Marshall H."/>
            <person name="Kissane S."/>
            <person name="Cuenca-Cambronero M."/>
            <person name="Asole G."/>
            <person name="Calvet F."/>
            <person name="Ruiz-Romero M."/>
            <person name="Marangio P."/>
            <person name="Guigo R."/>
            <person name="Rago D."/>
            <person name="Mirbahai L."/>
            <person name="Eastwood N."/>
            <person name="Colbourne J.K."/>
            <person name="Zhou J."/>
            <person name="Mallon E."/>
            <person name="Orsini L."/>
        </authorList>
    </citation>
    <scope>NUCLEOTIDE SEQUENCE [LARGE SCALE GENOMIC DNA]</scope>
    <source>
        <strain evidence="3">LRV0_1</strain>
    </source>
</reference>
<name>A0ABR0A3J6_9CRUS</name>
<organism evidence="3 4">
    <name type="scientific">Daphnia magna</name>
    <dbReference type="NCBI Taxonomy" id="35525"/>
    <lineage>
        <taxon>Eukaryota</taxon>
        <taxon>Metazoa</taxon>
        <taxon>Ecdysozoa</taxon>
        <taxon>Arthropoda</taxon>
        <taxon>Crustacea</taxon>
        <taxon>Branchiopoda</taxon>
        <taxon>Diplostraca</taxon>
        <taxon>Cladocera</taxon>
        <taxon>Anomopoda</taxon>
        <taxon>Daphniidae</taxon>
        <taxon>Daphnia</taxon>
    </lineage>
</organism>
<gene>
    <name evidence="3" type="ORF">OUZ56_001569</name>
</gene>
<feature type="compositionally biased region" description="Basic and acidic residues" evidence="2">
    <location>
        <begin position="68"/>
        <end position="77"/>
    </location>
</feature>
<feature type="region of interest" description="Disordered" evidence="2">
    <location>
        <begin position="97"/>
        <end position="138"/>
    </location>
</feature>
<keyword evidence="1" id="KW-0175">Coiled coil</keyword>
<keyword evidence="4" id="KW-1185">Reference proteome</keyword>
<accession>A0ABR0A3J6</accession>
<feature type="coiled-coil region" evidence="1">
    <location>
        <begin position="440"/>
        <end position="491"/>
    </location>
</feature>
<feature type="compositionally biased region" description="Polar residues" evidence="2">
    <location>
        <begin position="109"/>
        <end position="138"/>
    </location>
</feature>
<sequence>MDFDDDSLDDLLRDTSANKFKKPAVNVVADELFSTPNIQSSRKEKKSALLAELFGPSSTSFGAIESSLEEHEKDTEKSMPINSLLVNSTVQGKENEEFSFGSYVPSGATKLTGSKNRPTSSDSPSKQKQTDFFQPSNSSLAQRSVTLDQFGSGGLLKESFNIPTLEKEPATSTLQLKFSVQVPDSKDGAESSSKSHSELPTPTIPPALFSRPISKGTNVTQQIPNEQARVTTDVIPFTFPSPKSQPVSKEILDEKNLTIIKDVLDNFSNNFCKRLENFIGENYNFSDITNCLVELHKSINTVIHTWSSSANKVPDLAFEELERRMLTLENRLELTSQENTNLRVRLEFVENQLRENRNDSSRIKTDTEAVVESHFKWIRETVDNLDKKISTNSSLCKHHAGEESSSQELIFQQMQEKLLDFESKLVKSSTASGHQQEEMLHLLKAECKWLERQKKKLNSDRKELRVFQKKIKEKQQSLDEFSAELSKTSHRLQSQCLAVDARVKKIEKLWTSLQEKPEKLSEKDVSKHSFKSSDIQMEDFGLALWKLHVKGDEQKLTEQHNFLQMLNTTVI</sequence>
<feature type="region of interest" description="Disordered" evidence="2">
    <location>
        <begin position="182"/>
        <end position="208"/>
    </location>
</feature>
<protein>
    <submittedName>
        <fullName evidence="3">Uncharacterized protein</fullName>
    </submittedName>
</protein>
<evidence type="ECO:0000313" key="3">
    <source>
        <dbReference type="EMBL" id="KAK4019554.1"/>
    </source>
</evidence>
<dbReference type="Proteomes" id="UP001234178">
    <property type="component" value="Unassembled WGS sequence"/>
</dbReference>
<dbReference type="EMBL" id="JAOYFB010000036">
    <property type="protein sequence ID" value="KAK4019554.1"/>
    <property type="molecule type" value="Genomic_DNA"/>
</dbReference>
<proteinExistence type="predicted"/>
<comment type="caution">
    <text evidence="3">The sequence shown here is derived from an EMBL/GenBank/DDBJ whole genome shotgun (WGS) entry which is preliminary data.</text>
</comment>
<evidence type="ECO:0000256" key="1">
    <source>
        <dbReference type="SAM" id="Coils"/>
    </source>
</evidence>
<feature type="compositionally biased region" description="Basic and acidic residues" evidence="2">
    <location>
        <begin position="184"/>
        <end position="197"/>
    </location>
</feature>
<feature type="region of interest" description="Disordered" evidence="2">
    <location>
        <begin position="58"/>
        <end position="84"/>
    </location>
</feature>
<evidence type="ECO:0000256" key="2">
    <source>
        <dbReference type="SAM" id="MobiDB-lite"/>
    </source>
</evidence>
<feature type="coiled-coil region" evidence="1">
    <location>
        <begin position="318"/>
        <end position="359"/>
    </location>
</feature>